<evidence type="ECO:0000259" key="6">
    <source>
        <dbReference type="Pfam" id="PF04545"/>
    </source>
</evidence>
<keyword evidence="8" id="KW-1185">Reference proteome</keyword>
<organism evidence="7 8">
    <name type="scientific">Peribacillus simplex</name>
    <dbReference type="NCBI Taxonomy" id="1478"/>
    <lineage>
        <taxon>Bacteria</taxon>
        <taxon>Bacillati</taxon>
        <taxon>Bacillota</taxon>
        <taxon>Bacilli</taxon>
        <taxon>Bacillales</taxon>
        <taxon>Bacillaceae</taxon>
        <taxon>Peribacillus</taxon>
    </lineage>
</organism>
<evidence type="ECO:0000256" key="3">
    <source>
        <dbReference type="ARBA" id="ARBA00023125"/>
    </source>
</evidence>
<feature type="domain" description="RNA polymerase sigma-70 region 4" evidence="6">
    <location>
        <begin position="111"/>
        <end position="156"/>
    </location>
</feature>
<proteinExistence type="predicted"/>
<dbReference type="PANTHER" id="PTHR30385">
    <property type="entry name" value="SIGMA FACTOR F FLAGELLAR"/>
    <property type="match status" value="1"/>
</dbReference>
<name>A0A120GMZ2_9BACI</name>
<dbReference type="SUPFAM" id="SSF88946">
    <property type="entry name" value="Sigma2 domain of RNA polymerase sigma factors"/>
    <property type="match status" value="1"/>
</dbReference>
<evidence type="ECO:0008006" key="9">
    <source>
        <dbReference type="Google" id="ProtNLM"/>
    </source>
</evidence>
<keyword evidence="3" id="KW-0238">DNA-binding</keyword>
<dbReference type="GO" id="GO:0003677">
    <property type="term" value="F:DNA binding"/>
    <property type="evidence" value="ECO:0007669"/>
    <property type="project" value="UniProtKB-KW"/>
</dbReference>
<dbReference type="InterPro" id="IPR013324">
    <property type="entry name" value="RNA_pol_sigma_r3/r4-like"/>
</dbReference>
<sequence>MTDFSKITTKFTPMIHHIIRSLSIYKNKEEYFQVGLIALWESYRNFNADQGQFHNYAYTVIKGRIMNELKNHHKYETNNKPYDAVNLEIIDPLSIHEEAFKNENLLTYTEGLTLNQQRWLLQTYLQNKTVTEIAYIYQVSPSAVKSWRKSALVKLRRQLQVDCK</sequence>
<keyword evidence="1" id="KW-0805">Transcription regulation</keyword>
<reference evidence="7 8" key="1">
    <citation type="submission" date="2015-11" db="EMBL/GenBank/DDBJ databases">
        <title>Genome Sequence of Bacillus simplex strain VanAntwerpen2.</title>
        <authorList>
            <person name="Couger M.B."/>
        </authorList>
    </citation>
    <scope>NUCLEOTIDE SEQUENCE [LARGE SCALE GENOMIC DNA]</scope>
    <source>
        <strain evidence="7 8">VanAntwerpen02</strain>
    </source>
</reference>
<comment type="caution">
    <text evidence="7">The sequence shown here is derived from an EMBL/GenBank/DDBJ whole genome shotgun (WGS) entry which is preliminary data.</text>
</comment>
<protein>
    <recommendedName>
        <fullName evidence="9">RNA polymerase subunit sigma-24</fullName>
    </recommendedName>
</protein>
<evidence type="ECO:0000256" key="4">
    <source>
        <dbReference type="ARBA" id="ARBA00023163"/>
    </source>
</evidence>
<dbReference type="InterPro" id="IPR007630">
    <property type="entry name" value="RNA_pol_sigma70_r4"/>
</dbReference>
<evidence type="ECO:0000313" key="8">
    <source>
        <dbReference type="Proteomes" id="UP000064189"/>
    </source>
</evidence>
<dbReference type="Gene3D" id="1.10.10.10">
    <property type="entry name" value="Winged helix-like DNA-binding domain superfamily/Winged helix DNA-binding domain"/>
    <property type="match status" value="1"/>
</dbReference>
<evidence type="ECO:0000313" key="7">
    <source>
        <dbReference type="EMBL" id="KWW11645.1"/>
    </source>
</evidence>
<evidence type="ECO:0000256" key="2">
    <source>
        <dbReference type="ARBA" id="ARBA00023082"/>
    </source>
</evidence>
<feature type="domain" description="RNA polymerase sigma-70 region 2" evidence="5">
    <location>
        <begin position="11"/>
        <end position="72"/>
    </location>
</feature>
<dbReference type="GO" id="GO:0016987">
    <property type="term" value="F:sigma factor activity"/>
    <property type="evidence" value="ECO:0007669"/>
    <property type="project" value="UniProtKB-KW"/>
</dbReference>
<dbReference type="InterPro" id="IPR007627">
    <property type="entry name" value="RNA_pol_sigma70_r2"/>
</dbReference>
<dbReference type="InterPro" id="IPR036388">
    <property type="entry name" value="WH-like_DNA-bd_sf"/>
</dbReference>
<gene>
    <name evidence="7" type="ORF">AS888_01335</name>
</gene>
<dbReference type="Proteomes" id="UP000064189">
    <property type="component" value="Unassembled WGS sequence"/>
</dbReference>
<dbReference type="SUPFAM" id="SSF88659">
    <property type="entry name" value="Sigma3 and sigma4 domains of RNA polymerase sigma factors"/>
    <property type="match status" value="1"/>
</dbReference>
<dbReference type="Pfam" id="PF04545">
    <property type="entry name" value="Sigma70_r4"/>
    <property type="match status" value="1"/>
</dbReference>
<dbReference type="NCBIfam" id="TIGR02937">
    <property type="entry name" value="sigma70-ECF"/>
    <property type="match status" value="1"/>
</dbReference>
<dbReference type="GO" id="GO:0006352">
    <property type="term" value="P:DNA-templated transcription initiation"/>
    <property type="evidence" value="ECO:0007669"/>
    <property type="project" value="InterPro"/>
</dbReference>
<dbReference type="AlphaFoldDB" id="A0A120GMZ2"/>
<dbReference type="Pfam" id="PF04542">
    <property type="entry name" value="Sigma70_r2"/>
    <property type="match status" value="1"/>
</dbReference>
<evidence type="ECO:0000259" key="5">
    <source>
        <dbReference type="Pfam" id="PF04542"/>
    </source>
</evidence>
<dbReference type="InterPro" id="IPR014284">
    <property type="entry name" value="RNA_pol_sigma-70_dom"/>
</dbReference>
<accession>A0A120GMZ2</accession>
<keyword evidence="2" id="KW-0731">Sigma factor</keyword>
<dbReference type="InterPro" id="IPR013325">
    <property type="entry name" value="RNA_pol_sigma_r2"/>
</dbReference>
<dbReference type="Gene3D" id="1.10.1740.10">
    <property type="match status" value="1"/>
</dbReference>
<keyword evidence="4" id="KW-0804">Transcription</keyword>
<evidence type="ECO:0000256" key="1">
    <source>
        <dbReference type="ARBA" id="ARBA00023015"/>
    </source>
</evidence>
<dbReference type="RefSeq" id="WP_061144144.1">
    <property type="nucleotide sequence ID" value="NZ_LNNH01000051.1"/>
</dbReference>
<dbReference type="EMBL" id="LNNH01000051">
    <property type="protein sequence ID" value="KWW11645.1"/>
    <property type="molecule type" value="Genomic_DNA"/>
</dbReference>